<dbReference type="AlphaFoldDB" id="A0AAV7EN79"/>
<sequence>MNNEKFIMTTATHHIDHHDQELNISSGFVPYSFYSQNHSPKLLLDMFAMDIRRTTHTINNNHHHAFPPSPLLSSSAAPFRMMEFYNICGKNATNTNTLDRSRFLSFPLPVSPPPLSSSALSLDPGAAAFNFPAADPLISFLVPDEVSSVTGENNISTSKNRRNIPRRRNHINTGVVRKTTFNNKPKPQNLVKGQWSLEEDRLLIRLVDQHGDRKWSHIAHLLNGRIGKQCRERWHNHLRPNIKKDVWTEEEDRILIEAHAQIGNRWAEIAKRLPGRTENSIKNHWNATKRRQFSRRKCRSSKYPRPSTLLQNYIKSLVLANPNGDSTTGTSPAAKNTVMNTTTTTAPALDKINDDPNIYDLSEVVLDDAGSAVSDVSSGNGSSSFFDEMMMMMYCEGPPAAVAAAAAGMEEEKRMESMEMDAGAGVDLSESSTLMPAEDVKEEMDLMDMFTLSSASCSGGGGGFEGNFRTNRPAAQNGGYYEIFKEAIIIIQKFQYSESLLRTPNLKLRYIHYLVHISEIPNPDHSFNVKMNFCCFKKLKHVMPGVKFDAEQTP</sequence>
<dbReference type="InterPro" id="IPR050560">
    <property type="entry name" value="MYB_TF"/>
</dbReference>
<dbReference type="CDD" id="cd00167">
    <property type="entry name" value="SANT"/>
    <property type="match status" value="2"/>
</dbReference>
<evidence type="ECO:0000313" key="6">
    <source>
        <dbReference type="EMBL" id="KAG9449874.1"/>
    </source>
</evidence>
<dbReference type="Gene3D" id="1.10.10.60">
    <property type="entry name" value="Homeodomain-like"/>
    <property type="match status" value="2"/>
</dbReference>
<evidence type="ECO:0000259" key="5">
    <source>
        <dbReference type="PROSITE" id="PS51294"/>
    </source>
</evidence>
<evidence type="ECO:0000256" key="2">
    <source>
        <dbReference type="ARBA" id="ARBA00022737"/>
    </source>
</evidence>
<feature type="domain" description="HTH myb-type" evidence="5">
    <location>
        <begin position="243"/>
        <end position="293"/>
    </location>
</feature>
<dbReference type="Pfam" id="PF00249">
    <property type="entry name" value="Myb_DNA-binding"/>
    <property type="match status" value="2"/>
</dbReference>
<accession>A0AAV7EN79</accession>
<evidence type="ECO:0000259" key="4">
    <source>
        <dbReference type="PROSITE" id="PS50090"/>
    </source>
</evidence>
<dbReference type="FunFam" id="1.10.10.60:FF:000010">
    <property type="entry name" value="Transcriptional activator Myb isoform A"/>
    <property type="match status" value="1"/>
</dbReference>
<reference evidence="6 7" key="1">
    <citation type="submission" date="2021-07" db="EMBL/GenBank/DDBJ databases">
        <title>The Aristolochia fimbriata genome: insights into angiosperm evolution, floral development and chemical biosynthesis.</title>
        <authorList>
            <person name="Jiao Y."/>
        </authorList>
    </citation>
    <scope>NUCLEOTIDE SEQUENCE [LARGE SCALE GENOMIC DNA]</scope>
    <source>
        <strain evidence="6">IBCAS-2021</strain>
        <tissue evidence="6">Leaf</tissue>
    </source>
</reference>
<keyword evidence="2" id="KW-0677">Repeat</keyword>
<dbReference type="GO" id="GO:0000978">
    <property type="term" value="F:RNA polymerase II cis-regulatory region sequence-specific DNA binding"/>
    <property type="evidence" value="ECO:0007669"/>
    <property type="project" value="TreeGrafter"/>
</dbReference>
<dbReference type="PROSITE" id="PS51294">
    <property type="entry name" value="HTH_MYB"/>
    <property type="match status" value="2"/>
</dbReference>
<protein>
    <submittedName>
        <fullName evidence="6">Uncharacterized protein</fullName>
    </submittedName>
</protein>
<dbReference type="Proteomes" id="UP000825729">
    <property type="component" value="Unassembled WGS sequence"/>
</dbReference>
<keyword evidence="7" id="KW-1185">Reference proteome</keyword>
<dbReference type="InterPro" id="IPR009057">
    <property type="entry name" value="Homeodomain-like_sf"/>
</dbReference>
<evidence type="ECO:0000313" key="7">
    <source>
        <dbReference type="Proteomes" id="UP000825729"/>
    </source>
</evidence>
<name>A0AAV7EN79_ARIFI</name>
<dbReference type="InterPro" id="IPR017930">
    <property type="entry name" value="Myb_dom"/>
</dbReference>
<gene>
    <name evidence="6" type="ORF">H6P81_009839</name>
</gene>
<dbReference type="SMART" id="SM00717">
    <property type="entry name" value="SANT"/>
    <property type="match status" value="2"/>
</dbReference>
<comment type="caution">
    <text evidence="6">The sequence shown here is derived from an EMBL/GenBank/DDBJ whole genome shotgun (WGS) entry which is preliminary data.</text>
</comment>
<dbReference type="SUPFAM" id="SSF46689">
    <property type="entry name" value="Homeodomain-like"/>
    <property type="match status" value="1"/>
</dbReference>
<organism evidence="6 7">
    <name type="scientific">Aristolochia fimbriata</name>
    <name type="common">White veined hardy Dutchman's pipe vine</name>
    <dbReference type="NCBI Taxonomy" id="158543"/>
    <lineage>
        <taxon>Eukaryota</taxon>
        <taxon>Viridiplantae</taxon>
        <taxon>Streptophyta</taxon>
        <taxon>Embryophyta</taxon>
        <taxon>Tracheophyta</taxon>
        <taxon>Spermatophyta</taxon>
        <taxon>Magnoliopsida</taxon>
        <taxon>Magnoliidae</taxon>
        <taxon>Piperales</taxon>
        <taxon>Aristolochiaceae</taxon>
        <taxon>Aristolochia</taxon>
    </lineage>
</organism>
<dbReference type="GO" id="GO:0005634">
    <property type="term" value="C:nucleus"/>
    <property type="evidence" value="ECO:0007669"/>
    <property type="project" value="UniProtKB-SubCell"/>
</dbReference>
<dbReference type="InterPro" id="IPR001005">
    <property type="entry name" value="SANT/Myb"/>
</dbReference>
<dbReference type="PROSITE" id="PS50090">
    <property type="entry name" value="MYB_LIKE"/>
    <property type="match status" value="2"/>
</dbReference>
<dbReference type="FunFam" id="1.10.10.60:FF:000381">
    <property type="entry name" value="Transcription factor MYB119"/>
    <property type="match status" value="1"/>
</dbReference>
<feature type="domain" description="Myb-like" evidence="4">
    <location>
        <begin position="239"/>
        <end position="289"/>
    </location>
</feature>
<feature type="domain" description="HTH myb-type" evidence="5">
    <location>
        <begin position="188"/>
        <end position="242"/>
    </location>
</feature>
<feature type="domain" description="Myb-like" evidence="4">
    <location>
        <begin position="187"/>
        <end position="238"/>
    </location>
</feature>
<evidence type="ECO:0000256" key="3">
    <source>
        <dbReference type="ARBA" id="ARBA00023125"/>
    </source>
</evidence>
<dbReference type="EMBL" id="JAINDJ010000004">
    <property type="protein sequence ID" value="KAG9449874.1"/>
    <property type="molecule type" value="Genomic_DNA"/>
</dbReference>
<dbReference type="PANTHER" id="PTHR45614:SF285">
    <property type="entry name" value="TRANSCRIPTION FACTOR MYB98"/>
    <property type="match status" value="1"/>
</dbReference>
<dbReference type="PANTHER" id="PTHR45614">
    <property type="entry name" value="MYB PROTEIN-RELATED"/>
    <property type="match status" value="1"/>
</dbReference>
<dbReference type="GO" id="GO:0000981">
    <property type="term" value="F:DNA-binding transcription factor activity, RNA polymerase II-specific"/>
    <property type="evidence" value="ECO:0007669"/>
    <property type="project" value="TreeGrafter"/>
</dbReference>
<evidence type="ECO:0000256" key="1">
    <source>
        <dbReference type="ARBA" id="ARBA00004123"/>
    </source>
</evidence>
<proteinExistence type="predicted"/>
<comment type="subcellular location">
    <subcellularLocation>
        <location evidence="1">Nucleus</location>
    </subcellularLocation>
</comment>
<keyword evidence="3" id="KW-0238">DNA-binding</keyword>